<dbReference type="PANTHER" id="PTHR21505:SF12">
    <property type="entry name" value="MADF DOMAIN-CONTAINING PROTEIN-RELATED"/>
    <property type="match status" value="1"/>
</dbReference>
<reference evidence="2 3" key="1">
    <citation type="submission" date="2024-03" db="EMBL/GenBank/DDBJ databases">
        <title>The genome assembly and annotation of the cricket Gryllus longicercus Weissman &amp; Gray.</title>
        <authorList>
            <person name="Szrajer S."/>
            <person name="Gray D."/>
            <person name="Ylla G."/>
        </authorList>
    </citation>
    <scope>NUCLEOTIDE SEQUENCE [LARGE SCALE GENOMIC DNA]</scope>
    <source>
        <strain evidence="2">DAG 2021-001</strain>
        <tissue evidence="2">Whole body minus gut</tissue>
    </source>
</reference>
<evidence type="ECO:0000313" key="2">
    <source>
        <dbReference type="EMBL" id="KAK7871532.1"/>
    </source>
</evidence>
<gene>
    <name evidence="2" type="ORF">R5R35_010335</name>
</gene>
<dbReference type="EMBL" id="JAZDUA010000037">
    <property type="protein sequence ID" value="KAK7871532.1"/>
    <property type="molecule type" value="Genomic_DNA"/>
</dbReference>
<organism evidence="2 3">
    <name type="scientific">Gryllus longicercus</name>
    <dbReference type="NCBI Taxonomy" id="2509291"/>
    <lineage>
        <taxon>Eukaryota</taxon>
        <taxon>Metazoa</taxon>
        <taxon>Ecdysozoa</taxon>
        <taxon>Arthropoda</taxon>
        <taxon>Hexapoda</taxon>
        <taxon>Insecta</taxon>
        <taxon>Pterygota</taxon>
        <taxon>Neoptera</taxon>
        <taxon>Polyneoptera</taxon>
        <taxon>Orthoptera</taxon>
        <taxon>Ensifera</taxon>
        <taxon>Gryllidea</taxon>
        <taxon>Grylloidea</taxon>
        <taxon>Gryllidae</taxon>
        <taxon>Gryllinae</taxon>
        <taxon>Gryllus</taxon>
    </lineage>
</organism>
<sequence length="235" mass="27336">MEATQAVASTGETRWSKENVRKLIELLELRECLWRKSHAFYKNKVERNAALSEMSDQLARTPKEIENKIHNLRCQYRNEVKKERMRKSGAGAKEDYTSKWEFFKSLNFLYESGETERESEFDSMSNTSIELELDMTSQEILLESQLASTMCHDAGPSTSVVSSASQKKRKREISKDEILKKCMTVLETHIDEHQVFGKFVASALRDLPERLRYKLKIDVTELIVNAQKEHYSLMQ</sequence>
<dbReference type="Pfam" id="PF10545">
    <property type="entry name" value="MADF_DNA_bdg"/>
    <property type="match status" value="1"/>
</dbReference>
<keyword evidence="3" id="KW-1185">Reference proteome</keyword>
<dbReference type="PROSITE" id="PS51029">
    <property type="entry name" value="MADF"/>
    <property type="match status" value="1"/>
</dbReference>
<proteinExistence type="predicted"/>
<dbReference type="PANTHER" id="PTHR21505">
    <property type="entry name" value="MADF DOMAIN-CONTAINING PROTEIN-RELATED"/>
    <property type="match status" value="1"/>
</dbReference>
<dbReference type="AlphaFoldDB" id="A0AAN9W456"/>
<evidence type="ECO:0000259" key="1">
    <source>
        <dbReference type="PROSITE" id="PS51029"/>
    </source>
</evidence>
<dbReference type="SMART" id="SM00595">
    <property type="entry name" value="MADF"/>
    <property type="match status" value="1"/>
</dbReference>
<feature type="domain" description="MADF" evidence="1">
    <location>
        <begin position="22"/>
        <end position="114"/>
    </location>
</feature>
<comment type="caution">
    <text evidence="2">The sequence shown here is derived from an EMBL/GenBank/DDBJ whole genome shotgun (WGS) entry which is preliminary data.</text>
</comment>
<accession>A0AAN9W456</accession>
<protein>
    <recommendedName>
        <fullName evidence="1">MADF domain-containing protein</fullName>
    </recommendedName>
</protein>
<evidence type="ECO:0000313" key="3">
    <source>
        <dbReference type="Proteomes" id="UP001378592"/>
    </source>
</evidence>
<dbReference type="Proteomes" id="UP001378592">
    <property type="component" value="Unassembled WGS sequence"/>
</dbReference>
<dbReference type="InterPro" id="IPR006578">
    <property type="entry name" value="MADF-dom"/>
</dbReference>
<name>A0AAN9W456_9ORTH</name>